<protein>
    <submittedName>
        <fullName evidence="1">Uncharacterized protein</fullName>
    </submittedName>
</protein>
<accession>A0A084GED0</accession>
<comment type="caution">
    <text evidence="1">The sequence shown here is derived from an EMBL/GenBank/DDBJ whole genome shotgun (WGS) entry which is preliminary data.</text>
</comment>
<proteinExistence type="predicted"/>
<dbReference type="AlphaFoldDB" id="A0A084GED0"/>
<dbReference type="RefSeq" id="XP_016645491.1">
    <property type="nucleotide sequence ID" value="XM_016784734.1"/>
</dbReference>
<reference evidence="1 2" key="1">
    <citation type="journal article" date="2014" name="Genome Announc.">
        <title>Draft genome sequence of the pathogenic fungus Scedosporium apiospermum.</title>
        <authorList>
            <person name="Vandeputte P."/>
            <person name="Ghamrawi S."/>
            <person name="Rechenmann M."/>
            <person name="Iltis A."/>
            <person name="Giraud S."/>
            <person name="Fleury M."/>
            <person name="Thornton C."/>
            <person name="Delhaes L."/>
            <person name="Meyer W."/>
            <person name="Papon N."/>
            <person name="Bouchara J.P."/>
        </authorList>
    </citation>
    <scope>NUCLEOTIDE SEQUENCE [LARGE SCALE GENOMIC DNA]</scope>
    <source>
        <strain evidence="1 2">IHEM 14462</strain>
    </source>
</reference>
<organism evidence="1 2">
    <name type="scientific">Pseudallescheria apiosperma</name>
    <name type="common">Scedosporium apiospermum</name>
    <dbReference type="NCBI Taxonomy" id="563466"/>
    <lineage>
        <taxon>Eukaryota</taxon>
        <taxon>Fungi</taxon>
        <taxon>Dikarya</taxon>
        <taxon>Ascomycota</taxon>
        <taxon>Pezizomycotina</taxon>
        <taxon>Sordariomycetes</taxon>
        <taxon>Hypocreomycetidae</taxon>
        <taxon>Microascales</taxon>
        <taxon>Microascaceae</taxon>
        <taxon>Scedosporium</taxon>
    </lineage>
</organism>
<keyword evidence="2" id="KW-1185">Reference proteome</keyword>
<gene>
    <name evidence="1" type="ORF">SAPIO_CDS1464</name>
</gene>
<dbReference type="KEGG" id="sapo:SAPIO_CDS1464"/>
<evidence type="ECO:0000313" key="2">
    <source>
        <dbReference type="Proteomes" id="UP000028545"/>
    </source>
</evidence>
<dbReference type="Proteomes" id="UP000028545">
    <property type="component" value="Unassembled WGS sequence"/>
</dbReference>
<evidence type="ECO:0000313" key="1">
    <source>
        <dbReference type="EMBL" id="KEZ45692.1"/>
    </source>
</evidence>
<sequence>MLDSRSPFRINFFQAHVIDPIFPPAQWHSIHGESIHQKLVLRAHGALCTPHPTPNPPNVDVALMSAHACLLLAPPVAQFPDCLPAKREIHGNP</sequence>
<dbReference type="VEuPathDB" id="FungiDB:SAPIO_CDS1464"/>
<name>A0A084GED0_PSEDA</name>
<dbReference type="GeneID" id="27720536"/>
<dbReference type="HOGENOM" id="CLU_2400926_0_0_1"/>
<dbReference type="EMBL" id="JOWA01000066">
    <property type="protein sequence ID" value="KEZ45692.1"/>
    <property type="molecule type" value="Genomic_DNA"/>
</dbReference>